<dbReference type="InterPro" id="IPR013087">
    <property type="entry name" value="Znf_C2H2_type"/>
</dbReference>
<proteinExistence type="predicted"/>
<dbReference type="InterPro" id="IPR038717">
    <property type="entry name" value="Tc1-like_DDE_dom"/>
</dbReference>
<feature type="compositionally biased region" description="Polar residues" evidence="3">
    <location>
        <begin position="286"/>
        <end position="298"/>
    </location>
</feature>
<dbReference type="Gene3D" id="3.30.420.10">
    <property type="entry name" value="Ribonuclease H-like superfamily/Ribonuclease H"/>
    <property type="match status" value="1"/>
</dbReference>
<gene>
    <name evidence="5" type="ORF">LAZ67_11002418</name>
</gene>
<dbReference type="SUPFAM" id="SSF47370">
    <property type="entry name" value="Bromodomain"/>
    <property type="match status" value="1"/>
</dbReference>
<feature type="domain" description="Bromo" evidence="4">
    <location>
        <begin position="1275"/>
        <end position="1345"/>
    </location>
</feature>
<dbReference type="Gene3D" id="3.30.40.10">
    <property type="entry name" value="Zinc/RING finger domain, C3HC4 (zinc finger)"/>
    <property type="match status" value="1"/>
</dbReference>
<protein>
    <submittedName>
        <fullName evidence="5">BRPF1</fullName>
    </submittedName>
</protein>
<dbReference type="SMART" id="SM00297">
    <property type="entry name" value="BROMO"/>
    <property type="match status" value="1"/>
</dbReference>
<feature type="region of interest" description="Disordered" evidence="3">
    <location>
        <begin position="986"/>
        <end position="1021"/>
    </location>
</feature>
<dbReference type="Pfam" id="PF13358">
    <property type="entry name" value="DDE_3"/>
    <property type="match status" value="1"/>
</dbReference>
<feature type="region of interest" description="Disordered" evidence="3">
    <location>
        <begin position="284"/>
        <end position="340"/>
    </location>
</feature>
<evidence type="ECO:0000313" key="5">
    <source>
        <dbReference type="EMBL" id="UYV74205.1"/>
    </source>
</evidence>
<dbReference type="InterPro" id="IPR011011">
    <property type="entry name" value="Znf_FYVE_PHD"/>
</dbReference>
<dbReference type="Pfam" id="PF10513">
    <property type="entry name" value="EPL1"/>
    <property type="match status" value="1"/>
</dbReference>
<dbReference type="InterPro" id="IPR036427">
    <property type="entry name" value="Bromodomain-like_sf"/>
</dbReference>
<dbReference type="InterPro" id="IPR001487">
    <property type="entry name" value="Bromodomain"/>
</dbReference>
<dbReference type="PANTHER" id="PTHR13793">
    <property type="entry name" value="PHD FINGER PROTEINS"/>
    <property type="match status" value="1"/>
</dbReference>
<evidence type="ECO:0000313" key="6">
    <source>
        <dbReference type="Proteomes" id="UP001235939"/>
    </source>
</evidence>
<dbReference type="SUPFAM" id="SSF57903">
    <property type="entry name" value="FYVE/PHD zinc finger"/>
    <property type="match status" value="1"/>
</dbReference>
<dbReference type="Pfam" id="PF07530">
    <property type="entry name" value="PRE_C2HC"/>
    <property type="match status" value="1"/>
</dbReference>
<accession>A0ABY6L447</accession>
<keyword evidence="1 2" id="KW-0103">Bromodomain</keyword>
<dbReference type="InterPro" id="IPR012337">
    <property type="entry name" value="RNaseH-like_sf"/>
</dbReference>
<sequence>MEDLPTPEVPNTNFTNPKYPGTVRTALKLPRRRYYKSSREVPKRKITSSRKRNNNAKNNLVLQPKVTRIPPIKISGVKEWSGLRDGLVKCTKQKPEFYTSGRYINAQTHTTSDYRTATKWLEDRHYTFHFKILDDEKSLRVVVRGLDRCIPIPEIQEDLENEGFEMSKLARLRNSRTKEELPLIRVTLPKTARNKEIYNITDLYDMKCKVEAYRAPKGPGQCHRCQNFGHSQFECRETPKCVKCGENHFTSECTKEKEVPPKCENCQGQYAASWRGCPLYRKINRVPQTQNNQKPTPNTEKEKSDPTGPNPSEIPQPIQNKNKTPHVNKERPNPPSATKVNQLESAIKKALSDPAIIADIMKNVVDTIRLSETWLKPCHKMRIQNFITLRNDRLTGQGGGTAIFIHKKYSHAPIHATTSSLETTGISIKNKKGASNPGIPEPNNDSEIPGFCSKNPGITGIDEAESDLSEDDNKDTSPFNVSLEVAHPSFPEAIYPQSPVFLKKYINEVTKKARVVVKLFNRSPLKNEILLNYMRQDNRISTSMCLMLDCRTRWDSLLNMLERLLSVKSAIQKALIDVNANVRLTDEDFDIMTQLISALKPFRAAVAAICRRVATLLTAEATVKFFLEELQAQYHSLSKDLQKSFQKRILEERCNKTSLVLQYLHNPQAQLEKNKIVKDFSVKLLLRLKPLQEQMAEGTMTAQRYVDDVLRPVTLPYLQGVPNALYQQDNARPHTARISQQALQDVQMFPWPPYSPDLSPIEHVWDIIGRRLHALPQPRSEDELWQMYWGLTRGGDLNYAYVPSCLSLEELACKVLALPQSIPEYVFTSFMEVFHRFLSRCSQSGYGIMGVDIDIKTFCQNLRATKPPYECPFKECGKIYKSYCGICFHLYNFDHENNRFFDHQNKGGRKKGGMGSGNGGNGGGGGGPGRWHHRQMRRSPTPPDSFKPIHEGLTYTEAQKMVEVDLEGRMHRINICEPLDIVYVEPSEMDSPSPEEKSPSSKGGKHHHNSGGKARKEGQGTIVKLPEASFRIVSDYCPPDAPPRPTAYYRFIEKSAEEMDEEVEYDMDEEDCAWLDLMNEQRKKDNVAEVTPDMFELLMDRLEKESYFQSQTSGKDPNPSIDEDAVCCICNDGECQNSNAILFCDMCNLAVHQQAGLYMKMEAVRENGTNGNASFNVRKTAYCDVHTPAPDMVGTNDYLLVQKRKEGDKLSGTAAEQLKYWHRLRQDLERARLLVELIRKREKLKREFLKAHKAGRLMELEPFNYFLLSTLKQIQNRDHANIFAEPVSITDVPDYLDHIREPMDFSTMRHKILSNKYKRVEDLERDFHLTMGNCMTYNSKDTFFYKTAVRLKEMGDSILKQAKEQAESVGYDYEAGIHLNVTQDISTLPLSSKDHLDSAAPSPANDAGEDEEMDVVPNNKVNRELQDLLDQFKEIKTSKPSRHVPAYVQKSNVL</sequence>
<dbReference type="PANTHER" id="PTHR13793:SF107">
    <property type="entry name" value="BROMODOMAIN-CONTAINING PROTEIN HOMOLOG"/>
    <property type="match status" value="1"/>
</dbReference>
<dbReference type="PRINTS" id="PR00503">
    <property type="entry name" value="BROMODOMAIN"/>
</dbReference>
<dbReference type="PROSITE" id="PS50014">
    <property type="entry name" value="BROMODOMAIN_2"/>
    <property type="match status" value="1"/>
</dbReference>
<dbReference type="InterPro" id="IPR013083">
    <property type="entry name" value="Znf_RING/FYVE/PHD"/>
</dbReference>
<dbReference type="InterPro" id="IPR050701">
    <property type="entry name" value="Histone_Mod_Regulator"/>
</dbReference>
<dbReference type="PROSITE" id="PS00028">
    <property type="entry name" value="ZINC_FINGER_C2H2_1"/>
    <property type="match status" value="1"/>
</dbReference>
<keyword evidence="6" id="KW-1185">Reference proteome</keyword>
<evidence type="ECO:0000259" key="4">
    <source>
        <dbReference type="PROSITE" id="PS50014"/>
    </source>
</evidence>
<dbReference type="Proteomes" id="UP001235939">
    <property type="component" value="Chromosome 11"/>
</dbReference>
<feature type="region of interest" description="Disordered" evidence="3">
    <location>
        <begin position="904"/>
        <end position="949"/>
    </location>
</feature>
<dbReference type="EMBL" id="CP092873">
    <property type="protein sequence ID" value="UYV74205.1"/>
    <property type="molecule type" value="Genomic_DNA"/>
</dbReference>
<evidence type="ECO:0000256" key="3">
    <source>
        <dbReference type="SAM" id="MobiDB-lite"/>
    </source>
</evidence>
<feature type="compositionally biased region" description="Basic residues" evidence="3">
    <location>
        <begin position="44"/>
        <end position="54"/>
    </location>
</feature>
<evidence type="ECO:0000256" key="2">
    <source>
        <dbReference type="PROSITE-ProRule" id="PRU00035"/>
    </source>
</evidence>
<dbReference type="InterPro" id="IPR006579">
    <property type="entry name" value="Pre_C2HC_dom"/>
</dbReference>
<dbReference type="SUPFAM" id="SSF53098">
    <property type="entry name" value="Ribonuclease H-like"/>
    <property type="match status" value="1"/>
</dbReference>
<feature type="region of interest" description="Disordered" evidence="3">
    <location>
        <begin position="34"/>
        <end position="59"/>
    </location>
</feature>
<dbReference type="InterPro" id="IPR019542">
    <property type="entry name" value="Enhancer_polycomb-like_N"/>
</dbReference>
<reference evidence="5 6" key="1">
    <citation type="submission" date="2022-01" db="EMBL/GenBank/DDBJ databases">
        <title>A chromosomal length assembly of Cordylochernes scorpioides.</title>
        <authorList>
            <person name="Zeh D."/>
            <person name="Zeh J."/>
        </authorList>
    </citation>
    <scope>NUCLEOTIDE SEQUENCE [LARGE SCALE GENOMIC DNA]</scope>
    <source>
        <strain evidence="5">IN4F17</strain>
        <tissue evidence="5">Whole Body</tissue>
    </source>
</reference>
<evidence type="ECO:0000256" key="1">
    <source>
        <dbReference type="ARBA" id="ARBA00023117"/>
    </source>
</evidence>
<feature type="region of interest" description="Disordered" evidence="3">
    <location>
        <begin position="1392"/>
        <end position="1417"/>
    </location>
</feature>
<organism evidence="5 6">
    <name type="scientific">Cordylochernes scorpioides</name>
    <dbReference type="NCBI Taxonomy" id="51811"/>
    <lineage>
        <taxon>Eukaryota</taxon>
        <taxon>Metazoa</taxon>
        <taxon>Ecdysozoa</taxon>
        <taxon>Arthropoda</taxon>
        <taxon>Chelicerata</taxon>
        <taxon>Arachnida</taxon>
        <taxon>Pseudoscorpiones</taxon>
        <taxon>Cheliferoidea</taxon>
        <taxon>Chernetidae</taxon>
        <taxon>Cordylochernes</taxon>
    </lineage>
</organism>
<feature type="compositionally biased region" description="Gly residues" evidence="3">
    <location>
        <begin position="913"/>
        <end position="929"/>
    </location>
</feature>
<dbReference type="Gene3D" id="1.20.920.10">
    <property type="entry name" value="Bromodomain-like"/>
    <property type="match status" value="1"/>
</dbReference>
<dbReference type="InterPro" id="IPR036397">
    <property type="entry name" value="RNaseH_sf"/>
</dbReference>
<dbReference type="Pfam" id="PF00439">
    <property type="entry name" value="Bromodomain"/>
    <property type="match status" value="1"/>
</dbReference>
<feature type="region of interest" description="Disordered" evidence="3">
    <location>
        <begin position="1"/>
        <end position="22"/>
    </location>
</feature>
<name>A0ABY6L447_9ARAC</name>